<evidence type="ECO:0000256" key="1">
    <source>
        <dbReference type="ARBA" id="ARBA00009219"/>
    </source>
</evidence>
<dbReference type="AlphaFoldDB" id="T1KDD5"/>
<feature type="domain" description="3-beta hydroxysteroid dehydrogenase/isomerase" evidence="4">
    <location>
        <begin position="25"/>
        <end position="202"/>
    </location>
</feature>
<dbReference type="SUPFAM" id="SSF51735">
    <property type="entry name" value="NAD(P)-binding Rossmann-fold domains"/>
    <property type="match status" value="1"/>
</dbReference>
<evidence type="ECO:0000256" key="3">
    <source>
        <dbReference type="SAM" id="Phobius"/>
    </source>
</evidence>
<dbReference type="GO" id="GO:0006694">
    <property type="term" value="P:steroid biosynthetic process"/>
    <property type="evidence" value="ECO:0007669"/>
    <property type="project" value="InterPro"/>
</dbReference>
<evidence type="ECO:0000313" key="6">
    <source>
        <dbReference type="Proteomes" id="UP000015104"/>
    </source>
</evidence>
<dbReference type="Gene3D" id="3.40.50.720">
    <property type="entry name" value="NAD(P)-binding Rossmann-like Domain"/>
    <property type="match status" value="1"/>
</dbReference>
<dbReference type="Pfam" id="PF01073">
    <property type="entry name" value="3Beta_HSD"/>
    <property type="match status" value="1"/>
</dbReference>
<reference evidence="6" key="1">
    <citation type="submission" date="2011-08" db="EMBL/GenBank/DDBJ databases">
        <authorList>
            <person name="Rombauts S."/>
        </authorList>
    </citation>
    <scope>NUCLEOTIDE SEQUENCE</scope>
    <source>
        <strain evidence="6">London</strain>
    </source>
</reference>
<keyword evidence="3" id="KW-0812">Transmembrane</keyword>
<dbReference type="Proteomes" id="UP000015104">
    <property type="component" value="Unassembled WGS sequence"/>
</dbReference>
<sequence length="282" mass="32128">MFTETTLQSMTIPIIKMDSLALGHSTENLLNCAVESNIRYFVYVSTADVICGPDPIYYGAENTCMVPKKPVLGPYASSKYEAELRVVKGNGLSLRNGIGRLSTVILRPTLLYGEEDPFFVSQIIKLAKTSPNNCLPRVDNVFTRAQVTYVGNAAWACLKAKDRLRLDPGIGGEEFIITDDTPVQDPFDFVKPYLDQVNCRVSDRPLPYWILIIFLELVLFLVILVRPLYAIDLPEKYNPRRVRYLCTTFFFNRNKSTLRLSYAPFYTPDDSKKRSLQYYSKL</sequence>
<dbReference type="eggNOG" id="KOG1430">
    <property type="taxonomic scope" value="Eukaryota"/>
</dbReference>
<keyword evidence="2" id="KW-0560">Oxidoreductase</keyword>
<dbReference type="InterPro" id="IPR050177">
    <property type="entry name" value="Lipid_A_modif_metabolic_enz"/>
</dbReference>
<dbReference type="HOGENOM" id="CLU_007383_6_3_1"/>
<keyword evidence="3" id="KW-0472">Membrane</keyword>
<keyword evidence="6" id="KW-1185">Reference proteome</keyword>
<dbReference type="InterPro" id="IPR036291">
    <property type="entry name" value="NAD(P)-bd_dom_sf"/>
</dbReference>
<protein>
    <recommendedName>
        <fullName evidence="4">3-beta hydroxysteroid dehydrogenase/isomerase domain-containing protein</fullName>
    </recommendedName>
</protein>
<keyword evidence="3" id="KW-1133">Transmembrane helix</keyword>
<organism evidence="5 6">
    <name type="scientific">Tetranychus urticae</name>
    <name type="common">Two-spotted spider mite</name>
    <dbReference type="NCBI Taxonomy" id="32264"/>
    <lineage>
        <taxon>Eukaryota</taxon>
        <taxon>Metazoa</taxon>
        <taxon>Ecdysozoa</taxon>
        <taxon>Arthropoda</taxon>
        <taxon>Chelicerata</taxon>
        <taxon>Arachnida</taxon>
        <taxon>Acari</taxon>
        <taxon>Acariformes</taxon>
        <taxon>Trombidiformes</taxon>
        <taxon>Prostigmata</taxon>
        <taxon>Eleutherengona</taxon>
        <taxon>Raphignathae</taxon>
        <taxon>Tetranychoidea</taxon>
        <taxon>Tetranychidae</taxon>
        <taxon>Tetranychus</taxon>
    </lineage>
</organism>
<dbReference type="EnsemblMetazoa" id="tetur09g02530.1">
    <property type="protein sequence ID" value="tetur09g02530.1"/>
    <property type="gene ID" value="tetur09g02530"/>
</dbReference>
<dbReference type="EMBL" id="CAEY01002012">
    <property type="status" value="NOT_ANNOTATED_CDS"/>
    <property type="molecule type" value="Genomic_DNA"/>
</dbReference>
<dbReference type="GO" id="GO:0016616">
    <property type="term" value="F:oxidoreductase activity, acting on the CH-OH group of donors, NAD or NADP as acceptor"/>
    <property type="evidence" value="ECO:0007669"/>
    <property type="project" value="InterPro"/>
</dbReference>
<dbReference type="PANTHER" id="PTHR43245">
    <property type="entry name" value="BIFUNCTIONAL POLYMYXIN RESISTANCE PROTEIN ARNA"/>
    <property type="match status" value="1"/>
</dbReference>
<evidence type="ECO:0000313" key="5">
    <source>
        <dbReference type="EnsemblMetazoa" id="tetur09g02530.1"/>
    </source>
</evidence>
<dbReference type="PANTHER" id="PTHR43245:SF51">
    <property type="entry name" value="SHORT CHAIN DEHYDROGENASE_REDUCTASE FAMILY 42E, MEMBER 2"/>
    <property type="match status" value="1"/>
</dbReference>
<proteinExistence type="inferred from homology"/>
<accession>T1KDD5</accession>
<feature type="transmembrane region" description="Helical" evidence="3">
    <location>
        <begin position="208"/>
        <end position="231"/>
    </location>
</feature>
<evidence type="ECO:0000259" key="4">
    <source>
        <dbReference type="Pfam" id="PF01073"/>
    </source>
</evidence>
<dbReference type="STRING" id="32264.T1KDD5"/>
<reference evidence="5" key="2">
    <citation type="submission" date="2015-06" db="UniProtKB">
        <authorList>
            <consortium name="EnsemblMetazoa"/>
        </authorList>
    </citation>
    <scope>IDENTIFICATION</scope>
</reference>
<comment type="similarity">
    <text evidence="1">Belongs to the 3-beta-HSD family.</text>
</comment>
<evidence type="ECO:0000256" key="2">
    <source>
        <dbReference type="ARBA" id="ARBA00023002"/>
    </source>
</evidence>
<name>T1KDD5_TETUR</name>
<dbReference type="InterPro" id="IPR002225">
    <property type="entry name" value="3Beta_OHSteriod_DH/Estase"/>
</dbReference>